<dbReference type="Gene3D" id="3.40.630.30">
    <property type="match status" value="1"/>
</dbReference>
<comment type="caution">
    <text evidence="2">The sequence shown here is derived from an EMBL/GenBank/DDBJ whole genome shotgun (WGS) entry which is preliminary data.</text>
</comment>
<feature type="domain" description="N-acetyltransferase" evidence="1">
    <location>
        <begin position="31"/>
        <end position="172"/>
    </location>
</feature>
<dbReference type="PANTHER" id="PTHR43328:SF1">
    <property type="entry name" value="N-ACETYLTRANSFERASE DOMAIN-CONTAINING PROTEIN"/>
    <property type="match status" value="1"/>
</dbReference>
<dbReference type="Proteomes" id="UP001149821">
    <property type="component" value="Unassembled WGS sequence"/>
</dbReference>
<reference evidence="2" key="1">
    <citation type="submission" date="2021-12" db="EMBL/GenBank/DDBJ databases">
        <title>Enterovibrio ZSDZ35 sp. nov. and Enterovibrio ZSDZ42 sp. nov., isolated from coastal seawater in Qingdao.</title>
        <authorList>
            <person name="Zhang P."/>
        </authorList>
    </citation>
    <scope>NUCLEOTIDE SEQUENCE</scope>
    <source>
        <strain evidence="2">ZSDZ35</strain>
    </source>
</reference>
<dbReference type="InterPro" id="IPR016181">
    <property type="entry name" value="Acyl_CoA_acyltransferase"/>
</dbReference>
<organism evidence="2 3">
    <name type="scientific">Enterovibrio qingdaonensis</name>
    <dbReference type="NCBI Taxonomy" id="2899818"/>
    <lineage>
        <taxon>Bacteria</taxon>
        <taxon>Pseudomonadati</taxon>
        <taxon>Pseudomonadota</taxon>
        <taxon>Gammaproteobacteria</taxon>
        <taxon>Vibrionales</taxon>
        <taxon>Vibrionaceae</taxon>
        <taxon>Enterovibrio</taxon>
    </lineage>
</organism>
<name>A0ABT5QM12_9GAMM</name>
<dbReference type="CDD" id="cd04301">
    <property type="entry name" value="NAT_SF"/>
    <property type="match status" value="1"/>
</dbReference>
<dbReference type="SUPFAM" id="SSF55729">
    <property type="entry name" value="Acyl-CoA N-acyltransferases (Nat)"/>
    <property type="match status" value="1"/>
</dbReference>
<dbReference type="EMBL" id="JAJUBB010000008">
    <property type="protein sequence ID" value="MDD1782021.1"/>
    <property type="molecule type" value="Genomic_DNA"/>
</dbReference>
<accession>A0ABT5QM12</accession>
<evidence type="ECO:0000259" key="1">
    <source>
        <dbReference type="PROSITE" id="PS51186"/>
    </source>
</evidence>
<gene>
    <name evidence="2" type="ORF">LRP49_12650</name>
</gene>
<dbReference type="PANTHER" id="PTHR43328">
    <property type="entry name" value="ACETYLTRANSFERASE-RELATED"/>
    <property type="match status" value="1"/>
</dbReference>
<evidence type="ECO:0000313" key="2">
    <source>
        <dbReference type="EMBL" id="MDD1782021.1"/>
    </source>
</evidence>
<dbReference type="PROSITE" id="PS51186">
    <property type="entry name" value="GNAT"/>
    <property type="match status" value="1"/>
</dbReference>
<proteinExistence type="predicted"/>
<sequence>MPLSRLQFSTPRLDAVAFGSSSDITDDVSRRIANILSPSVKQHLPPDMSAVVDPVSAAHWLSEILSEATFVSVSLKGTKELVGFVLLYAINDTPEKMALRIGYVVSEEHQGNGFASEIIEGVVAWCRASGCVSSLAGGAEQANAASIRVLMKNGFTLEAESGSDTVFLSLTF</sequence>
<dbReference type="InterPro" id="IPR000182">
    <property type="entry name" value="GNAT_dom"/>
</dbReference>
<evidence type="ECO:0000313" key="3">
    <source>
        <dbReference type="Proteomes" id="UP001149821"/>
    </source>
</evidence>
<dbReference type="RefSeq" id="WP_274142600.1">
    <property type="nucleotide sequence ID" value="NZ_JAJUBB010000008.1"/>
</dbReference>
<dbReference type="Pfam" id="PF13302">
    <property type="entry name" value="Acetyltransf_3"/>
    <property type="match status" value="1"/>
</dbReference>
<protein>
    <submittedName>
        <fullName evidence="2">GNAT family N-acetyltransferase</fullName>
    </submittedName>
</protein>
<keyword evidence="3" id="KW-1185">Reference proteome</keyword>